<name>A0A7R9Q642_9ACAR</name>
<feature type="transmembrane region" description="Helical" evidence="2">
    <location>
        <begin position="170"/>
        <end position="198"/>
    </location>
</feature>
<dbReference type="PANTHER" id="PTHR11388:SF76">
    <property type="entry name" value="SOLUTE CARRIER ORGANIC ANION TRANSPORTER FAMILY MEMBER"/>
    <property type="match status" value="1"/>
</dbReference>
<organism evidence="3">
    <name type="scientific">Medioppia subpectinata</name>
    <dbReference type="NCBI Taxonomy" id="1979941"/>
    <lineage>
        <taxon>Eukaryota</taxon>
        <taxon>Metazoa</taxon>
        <taxon>Ecdysozoa</taxon>
        <taxon>Arthropoda</taxon>
        <taxon>Chelicerata</taxon>
        <taxon>Arachnida</taxon>
        <taxon>Acari</taxon>
        <taxon>Acariformes</taxon>
        <taxon>Sarcoptiformes</taxon>
        <taxon>Oribatida</taxon>
        <taxon>Brachypylina</taxon>
        <taxon>Oppioidea</taxon>
        <taxon>Oppiidae</taxon>
        <taxon>Medioppia</taxon>
    </lineage>
</organism>
<evidence type="ECO:0000313" key="3">
    <source>
        <dbReference type="EMBL" id="CAD7633722.1"/>
    </source>
</evidence>
<protein>
    <submittedName>
        <fullName evidence="3">Uncharacterized protein</fullName>
    </submittedName>
</protein>
<dbReference type="GO" id="GO:0015347">
    <property type="term" value="F:sodium-independent organic anion transmembrane transporter activity"/>
    <property type="evidence" value="ECO:0007669"/>
    <property type="project" value="TreeGrafter"/>
</dbReference>
<keyword evidence="4" id="KW-1185">Reference proteome</keyword>
<evidence type="ECO:0000256" key="1">
    <source>
        <dbReference type="ARBA" id="ARBA00023157"/>
    </source>
</evidence>
<feature type="transmembrane region" description="Helical" evidence="2">
    <location>
        <begin position="210"/>
        <end position="228"/>
    </location>
</feature>
<proteinExistence type="predicted"/>
<feature type="transmembrane region" description="Helical" evidence="2">
    <location>
        <begin position="101"/>
        <end position="123"/>
    </location>
</feature>
<dbReference type="Pfam" id="PF03137">
    <property type="entry name" value="OATP"/>
    <property type="match status" value="2"/>
</dbReference>
<dbReference type="EMBL" id="CAJPIZ010013235">
    <property type="protein sequence ID" value="CAG2114152.1"/>
    <property type="molecule type" value="Genomic_DNA"/>
</dbReference>
<dbReference type="SUPFAM" id="SSF103473">
    <property type="entry name" value="MFS general substrate transporter"/>
    <property type="match status" value="2"/>
</dbReference>
<keyword evidence="2" id="KW-0812">Transmembrane</keyword>
<sequence>MTNNKSAESELTDHMCGLGSWRPKWSQIFASTKVFMIILCGLAVSQGAAFAYMIASITTLEKRYAFGSTITGIILIADNLADLVFSPIFGYLANRVHRPRMIAICHVIVAFGCYLAALPYFIYGPGVHLLSGSNKEIVGRLMKYNKSTEFCDQNNFDNNMCGESGGSETAILAVILLCIASVFYGIGYVAFYIIAIPFMDDSVRKKNSPLYLSVIPTATGIFLGGVFIRKFLPGPRLLTSLVTIVEVFAIMGMLSALFLGCPQSQFAGTHHNSRMVDKEDKSFAIGLMTAFMTCFAFIPYPLVYGAVADASCLIWESKCGHRGNCWAYDTYKFRRNLHGLTLGMYFIGSVFDVIVIFLSKRIKNLYNDEIEDQGLETQDNHMKLKTDVNKQLANSYD</sequence>
<accession>A0A7R9Q642</accession>
<dbReference type="AlphaFoldDB" id="A0A7R9Q642"/>
<dbReference type="InterPro" id="IPR036259">
    <property type="entry name" value="MFS_trans_sf"/>
</dbReference>
<evidence type="ECO:0000313" key="4">
    <source>
        <dbReference type="Proteomes" id="UP000759131"/>
    </source>
</evidence>
<feature type="transmembrane region" description="Helical" evidence="2">
    <location>
        <begin position="34"/>
        <end position="58"/>
    </location>
</feature>
<gene>
    <name evidence="3" type="ORF">OSB1V03_LOCUS14118</name>
</gene>
<dbReference type="GO" id="GO:0043252">
    <property type="term" value="P:sodium-independent organic anion transport"/>
    <property type="evidence" value="ECO:0007669"/>
    <property type="project" value="TreeGrafter"/>
</dbReference>
<dbReference type="EMBL" id="OC867810">
    <property type="protein sequence ID" value="CAD7633722.1"/>
    <property type="molecule type" value="Genomic_DNA"/>
</dbReference>
<feature type="transmembrane region" description="Helical" evidence="2">
    <location>
        <begin position="240"/>
        <end position="261"/>
    </location>
</feature>
<feature type="transmembrane region" description="Helical" evidence="2">
    <location>
        <begin position="282"/>
        <end position="300"/>
    </location>
</feature>
<reference evidence="3" key="1">
    <citation type="submission" date="2020-11" db="EMBL/GenBank/DDBJ databases">
        <authorList>
            <person name="Tran Van P."/>
        </authorList>
    </citation>
    <scope>NUCLEOTIDE SEQUENCE</scope>
</reference>
<dbReference type="PANTHER" id="PTHR11388">
    <property type="entry name" value="ORGANIC ANION TRANSPORTER"/>
    <property type="match status" value="1"/>
</dbReference>
<dbReference type="InterPro" id="IPR004156">
    <property type="entry name" value="OATP"/>
</dbReference>
<dbReference type="Gene3D" id="1.20.1250.20">
    <property type="entry name" value="MFS general substrate transporter like domains"/>
    <property type="match status" value="1"/>
</dbReference>
<evidence type="ECO:0000256" key="2">
    <source>
        <dbReference type="SAM" id="Phobius"/>
    </source>
</evidence>
<feature type="transmembrane region" description="Helical" evidence="2">
    <location>
        <begin position="337"/>
        <end position="358"/>
    </location>
</feature>
<dbReference type="Proteomes" id="UP000759131">
    <property type="component" value="Unassembled WGS sequence"/>
</dbReference>
<feature type="transmembrane region" description="Helical" evidence="2">
    <location>
        <begin position="64"/>
        <end position="89"/>
    </location>
</feature>
<dbReference type="OrthoDB" id="5062115at2759"/>
<keyword evidence="2" id="KW-1133">Transmembrane helix</keyword>
<keyword evidence="2" id="KW-0472">Membrane</keyword>
<dbReference type="GO" id="GO:0016323">
    <property type="term" value="C:basolateral plasma membrane"/>
    <property type="evidence" value="ECO:0007669"/>
    <property type="project" value="TreeGrafter"/>
</dbReference>
<keyword evidence="1" id="KW-1015">Disulfide bond</keyword>